<organism evidence="1 2">
    <name type="scientific">Bifidobacterium psychraerophilum</name>
    <dbReference type="NCBI Taxonomy" id="218140"/>
    <lineage>
        <taxon>Bacteria</taxon>
        <taxon>Bacillati</taxon>
        <taxon>Actinomycetota</taxon>
        <taxon>Actinomycetes</taxon>
        <taxon>Bifidobacteriales</taxon>
        <taxon>Bifidobacteriaceae</taxon>
        <taxon>Bifidobacterium</taxon>
    </lineage>
</organism>
<sequence>MRLFSSIKRMMIALTAVILDSVVSINIAKASEGSQDTSGTSSVVLPSSNSVFARLCHECHEPVHHPVLKLRSGYTLDPTSNGLIPVKDTA</sequence>
<dbReference type="EMBL" id="JGZI01000009">
    <property type="protein sequence ID" value="KFI82280.1"/>
    <property type="molecule type" value="Genomic_DNA"/>
</dbReference>
<dbReference type="Proteomes" id="UP000029050">
    <property type="component" value="Unassembled WGS sequence"/>
</dbReference>
<evidence type="ECO:0000313" key="2">
    <source>
        <dbReference type="Proteomes" id="UP000029050"/>
    </source>
</evidence>
<reference evidence="1 2" key="1">
    <citation type="submission" date="2014-03" db="EMBL/GenBank/DDBJ databases">
        <title>Genomics of Bifidobacteria.</title>
        <authorList>
            <person name="Ventura M."/>
            <person name="Milani C."/>
            <person name="Lugli G.A."/>
        </authorList>
    </citation>
    <scope>NUCLEOTIDE SEQUENCE [LARGE SCALE GENOMIC DNA]</scope>
    <source>
        <strain evidence="1 2">LMG 21775</strain>
    </source>
</reference>
<dbReference type="AlphaFoldDB" id="A0A087CG80"/>
<name>A0A087CG80_9BIFI</name>
<dbReference type="STRING" id="218140.BPSY_1129"/>
<accession>A0A087CG80</accession>
<protein>
    <submittedName>
        <fullName evidence="1">Uncharacterized protein</fullName>
    </submittedName>
</protein>
<comment type="caution">
    <text evidence="1">The sequence shown here is derived from an EMBL/GenBank/DDBJ whole genome shotgun (WGS) entry which is preliminary data.</text>
</comment>
<proteinExistence type="predicted"/>
<keyword evidence="2" id="KW-1185">Reference proteome</keyword>
<gene>
    <name evidence="1" type="ORF">BPSY_1129</name>
</gene>
<evidence type="ECO:0000313" key="1">
    <source>
        <dbReference type="EMBL" id="KFI82280.1"/>
    </source>
</evidence>